<keyword evidence="1" id="KW-0732">Signal</keyword>
<feature type="domain" description="Secretion system C-terminal sorting" evidence="2">
    <location>
        <begin position="439"/>
        <end position="502"/>
    </location>
</feature>
<dbReference type="InterPro" id="IPR026444">
    <property type="entry name" value="Secre_tail"/>
</dbReference>
<gene>
    <name evidence="3" type="ORF">ABID46_000405</name>
</gene>
<evidence type="ECO:0000313" key="3">
    <source>
        <dbReference type="EMBL" id="MET3730846.1"/>
    </source>
</evidence>
<dbReference type="RefSeq" id="WP_354506453.1">
    <property type="nucleotide sequence ID" value="NZ_JBEPMO010000002.1"/>
</dbReference>
<organism evidence="3 4">
    <name type="scientific">Moheibacter stercoris</name>
    <dbReference type="NCBI Taxonomy" id="1628251"/>
    <lineage>
        <taxon>Bacteria</taxon>
        <taxon>Pseudomonadati</taxon>
        <taxon>Bacteroidota</taxon>
        <taxon>Flavobacteriia</taxon>
        <taxon>Flavobacteriales</taxon>
        <taxon>Weeksellaceae</taxon>
        <taxon>Moheibacter</taxon>
    </lineage>
</organism>
<comment type="caution">
    <text evidence="3">The sequence shown here is derived from an EMBL/GenBank/DDBJ whole genome shotgun (WGS) entry which is preliminary data.</text>
</comment>
<keyword evidence="4" id="KW-1185">Reference proteome</keyword>
<dbReference type="EMBL" id="JBEPMO010000002">
    <property type="protein sequence ID" value="MET3730846.1"/>
    <property type="molecule type" value="Genomic_DNA"/>
</dbReference>
<evidence type="ECO:0000259" key="2">
    <source>
        <dbReference type="Pfam" id="PF18962"/>
    </source>
</evidence>
<reference evidence="3 4" key="1">
    <citation type="submission" date="2024-06" db="EMBL/GenBank/DDBJ databases">
        <title>Genomic Encyclopedia of Type Strains, Phase IV (KMG-IV): sequencing the most valuable type-strain genomes for metagenomic binning, comparative biology and taxonomic classification.</title>
        <authorList>
            <person name="Goeker M."/>
        </authorList>
    </citation>
    <scope>NUCLEOTIDE SEQUENCE [LARGE SCALE GENOMIC DNA]</scope>
    <source>
        <strain evidence="3 4">DSM 29388</strain>
    </source>
</reference>
<evidence type="ECO:0000313" key="4">
    <source>
        <dbReference type="Proteomes" id="UP001549146"/>
    </source>
</evidence>
<dbReference type="NCBIfam" id="TIGR04183">
    <property type="entry name" value="Por_Secre_tail"/>
    <property type="match status" value="1"/>
</dbReference>
<sequence length="505" mass="56589">MKHIYFLIILFAFSDLFAQIQPEILWEKKIGGAHEEKANDIIQLADGNIIVVGFKLSDTDVYGYSSDFYIVKLNELGEQIWEKSFGGSMWDEVKSVVETLDGDILMAGFSYSNNGNVLNNYGNSDAWIVRLNGNGDIVWSKNYGGSSIDTAQSIVSNLDGTYTILGTSFSSDIDLDNNKGLMDYWVFSIDEMGEILWSKTYGGSQEDFATQLIKTQDNGYLLGGYSHSIDHDVPNNWGEKDFWVVKITNTGEIQWSKNFGGSEWDELYGLCETESGNFGLSGYTYSSDGDVSELYGDVDIWVVKLDAAGNMLWERNYGSSGTDEGYSISAIGENFLVAGMTVGDVIDYDITEGIGGGDMWFFKLDANGDLICQKVLGDIYYDRANVIQSFIDDKFLVAGHFEHENPTGQPEDINFDFWVIYFADAEMSTEELNQKSISIYPNPVKNNLFFSEELRDIEIYNSLGQKIRNFEKGTHINLSSLPKGTYLLKAKSSSQKSIQHTFIKH</sequence>
<dbReference type="Proteomes" id="UP001549146">
    <property type="component" value="Unassembled WGS sequence"/>
</dbReference>
<protein>
    <recommendedName>
        <fullName evidence="2">Secretion system C-terminal sorting domain-containing protein</fullName>
    </recommendedName>
</protein>
<dbReference type="Pfam" id="PF18962">
    <property type="entry name" value="Por_Secre_tail"/>
    <property type="match status" value="1"/>
</dbReference>
<dbReference type="PANTHER" id="PTHR42754:SF1">
    <property type="entry name" value="LIPOPROTEIN"/>
    <property type="match status" value="1"/>
</dbReference>
<proteinExistence type="predicted"/>
<accession>A0ABV2LQZ7</accession>
<dbReference type="PANTHER" id="PTHR42754">
    <property type="entry name" value="ENDOGLUCANASE"/>
    <property type="match status" value="1"/>
</dbReference>
<evidence type="ECO:0000256" key="1">
    <source>
        <dbReference type="ARBA" id="ARBA00022729"/>
    </source>
</evidence>
<name>A0ABV2LQZ7_9FLAO</name>